<dbReference type="AlphaFoldDB" id="A0A0M0KAN6"/>
<dbReference type="OrthoDB" id="1910256at2759"/>
<sequence>MADPEMLRLTGSEPLTVAEEYENQKSWHGDPDKATFIICARDDSETADEELQMTRGIDIAAAASISAEIEIMIADASRRRVTAGWQKLDRASAHELFATGAADCTEEVAADFGPEAVLAIDWTGGAAWRAMHATWPALAAAPPRMLYVNFRVYSSGLRAGDAAAAWYDEREREALGAASSVFALSTKDQASLVCLSGTFSAGEGVASPQRAPVAVLLPCLRGDMQSLADLPAATHASSMPTAAAAALAAVTAAGRDGARRFLTCAVRLSGEKNPLLFAALVEALAPELDARGLVPLLAGASADAALAAEVKGRIRAAASSAVILDEFLGAAALAAVFSATRLNVHPCLYDAYGMSVIEAAAFGAPSVVNSGGTIGATALLNRGVDGVESGGAKPEAGCVELDLSGATTSALAAAVLSTLDDTQQLAAVAQVARTRALGWSEAKAGKVVYESLEQLSRRDNLCRTDDF</sequence>
<keyword evidence="2" id="KW-0012">Acyltransferase</keyword>
<dbReference type="GO" id="GO:0008080">
    <property type="term" value="F:N-acetyltransferase activity"/>
    <property type="evidence" value="ECO:0007669"/>
    <property type="project" value="InterPro"/>
</dbReference>
<dbReference type="PANTHER" id="PTHR13256">
    <property type="entry name" value="N-ACETYLTRANSFERASE 9"/>
    <property type="match status" value="1"/>
</dbReference>
<reference evidence="4" key="1">
    <citation type="journal article" date="2015" name="PLoS Genet.">
        <title>Genome Sequence and Transcriptome Analyses of Chrysochromulina tobin: Metabolic Tools for Enhanced Algal Fitness in the Prominent Order Prymnesiales (Haptophyceae).</title>
        <authorList>
            <person name="Hovde B.T."/>
            <person name="Deodato C.R."/>
            <person name="Hunsperger H.M."/>
            <person name="Ryken S.A."/>
            <person name="Yost W."/>
            <person name="Jha R.K."/>
            <person name="Patterson J."/>
            <person name="Monnat R.J. Jr."/>
            <person name="Barlow S.B."/>
            <person name="Starkenburg S.R."/>
            <person name="Cattolico R.A."/>
        </authorList>
    </citation>
    <scope>NUCLEOTIDE SEQUENCE</scope>
    <source>
        <strain evidence="4">CCMP291</strain>
    </source>
</reference>
<comment type="caution">
    <text evidence="3">The sequence shown here is derived from an EMBL/GenBank/DDBJ whole genome shotgun (WGS) entry which is preliminary data.</text>
</comment>
<evidence type="ECO:0008006" key="5">
    <source>
        <dbReference type="Google" id="ProtNLM"/>
    </source>
</evidence>
<dbReference type="Proteomes" id="UP000037460">
    <property type="component" value="Unassembled WGS sequence"/>
</dbReference>
<organism evidence="3 4">
    <name type="scientific">Chrysochromulina tobinii</name>
    <dbReference type="NCBI Taxonomy" id="1460289"/>
    <lineage>
        <taxon>Eukaryota</taxon>
        <taxon>Haptista</taxon>
        <taxon>Haptophyta</taxon>
        <taxon>Prymnesiophyceae</taxon>
        <taxon>Prymnesiales</taxon>
        <taxon>Chrysochromulinaceae</taxon>
        <taxon>Chrysochromulina</taxon>
    </lineage>
</organism>
<name>A0A0M0KAN6_9EUKA</name>
<accession>A0A0M0KAN6</accession>
<evidence type="ECO:0000313" key="3">
    <source>
        <dbReference type="EMBL" id="KOO35662.1"/>
    </source>
</evidence>
<evidence type="ECO:0000256" key="1">
    <source>
        <dbReference type="ARBA" id="ARBA00022679"/>
    </source>
</evidence>
<dbReference type="SUPFAM" id="SSF53756">
    <property type="entry name" value="UDP-Glycosyltransferase/glycogen phosphorylase"/>
    <property type="match status" value="1"/>
</dbReference>
<protein>
    <recommendedName>
        <fullName evidence="5">Glycosyl transferase family 1 domain-containing protein</fullName>
    </recommendedName>
</protein>
<dbReference type="PANTHER" id="PTHR13256:SF16">
    <property type="entry name" value="ALPHA_BETA-TUBULIN-N-ACETYLTRANSFERASE 9"/>
    <property type="match status" value="1"/>
</dbReference>
<keyword evidence="4" id="KW-1185">Reference proteome</keyword>
<dbReference type="Gene3D" id="3.40.50.2000">
    <property type="entry name" value="Glycogen Phosphorylase B"/>
    <property type="match status" value="1"/>
</dbReference>
<keyword evidence="1" id="KW-0808">Transferase</keyword>
<dbReference type="EMBL" id="JWZX01000794">
    <property type="protein sequence ID" value="KOO35662.1"/>
    <property type="molecule type" value="Genomic_DNA"/>
</dbReference>
<evidence type="ECO:0000256" key="2">
    <source>
        <dbReference type="ARBA" id="ARBA00023315"/>
    </source>
</evidence>
<evidence type="ECO:0000313" key="4">
    <source>
        <dbReference type="Proteomes" id="UP000037460"/>
    </source>
</evidence>
<dbReference type="InterPro" id="IPR039135">
    <property type="entry name" value="NAT9-like"/>
</dbReference>
<gene>
    <name evidence="3" type="ORF">Ctob_010194</name>
</gene>
<proteinExistence type="predicted"/>
<dbReference type="Pfam" id="PF13692">
    <property type="entry name" value="Glyco_trans_1_4"/>
    <property type="match status" value="1"/>
</dbReference>